<dbReference type="RefSeq" id="WP_236117392.1">
    <property type="nucleotide sequence ID" value="NZ_JAKGSI010000001.1"/>
</dbReference>
<feature type="region of interest" description="Disordered" evidence="1">
    <location>
        <begin position="37"/>
        <end position="67"/>
    </location>
</feature>
<proteinExistence type="predicted"/>
<feature type="chain" id="PRO_5040984341" description="Secreted protein" evidence="2">
    <location>
        <begin position="22"/>
        <end position="210"/>
    </location>
</feature>
<comment type="caution">
    <text evidence="3">The sequence shown here is derived from an EMBL/GenBank/DDBJ whole genome shotgun (WGS) entry which is preliminary data.</text>
</comment>
<gene>
    <name evidence="3" type="ORF">L1O03_00050</name>
</gene>
<sequence length="210" mass="22742">MTKIRRIAGAALALGMSGMIAAQGVASADLLGSSGTDGRPFWDPTKVNESDPAPDHSEGQIGTVSFTDDADGDHEVPFLEKANAGKGPYYGRVQTKATGFAPGKYYTVRVTLRNADNGADWGVYTWQTYQATDQGELNIDLRMQFPSRAQKGERVVAAPAVYNANDIRRDGRPNKADPKCVLNCERVAPLARYKDYNNPESIITIGDAEK</sequence>
<name>A0A9X1QPW7_9CORY</name>
<dbReference type="Proteomes" id="UP001139336">
    <property type="component" value="Unassembled WGS sequence"/>
</dbReference>
<accession>A0A9X1QPW7</accession>
<protein>
    <recommendedName>
        <fullName evidence="5">Secreted protein</fullName>
    </recommendedName>
</protein>
<keyword evidence="2" id="KW-0732">Signal</keyword>
<feature type="compositionally biased region" description="Basic and acidic residues" evidence="1">
    <location>
        <begin position="46"/>
        <end position="58"/>
    </location>
</feature>
<feature type="signal peptide" evidence="2">
    <location>
        <begin position="1"/>
        <end position="21"/>
    </location>
</feature>
<evidence type="ECO:0008006" key="5">
    <source>
        <dbReference type="Google" id="ProtNLM"/>
    </source>
</evidence>
<evidence type="ECO:0000313" key="3">
    <source>
        <dbReference type="EMBL" id="MCF4005578.1"/>
    </source>
</evidence>
<evidence type="ECO:0000256" key="2">
    <source>
        <dbReference type="SAM" id="SignalP"/>
    </source>
</evidence>
<dbReference type="AlphaFoldDB" id="A0A9X1QPW7"/>
<organism evidence="3 4">
    <name type="scientific">Corynebacterium uropygiale</name>
    <dbReference type="NCBI Taxonomy" id="1775911"/>
    <lineage>
        <taxon>Bacteria</taxon>
        <taxon>Bacillati</taxon>
        <taxon>Actinomycetota</taxon>
        <taxon>Actinomycetes</taxon>
        <taxon>Mycobacteriales</taxon>
        <taxon>Corynebacteriaceae</taxon>
        <taxon>Corynebacterium</taxon>
    </lineage>
</organism>
<evidence type="ECO:0000313" key="4">
    <source>
        <dbReference type="Proteomes" id="UP001139336"/>
    </source>
</evidence>
<reference evidence="3" key="1">
    <citation type="submission" date="2022-01" db="EMBL/GenBank/DDBJ databases">
        <title>Corynebacterium sp. nov isolated from isolated from the feces of the greater white-fronted geese (Anser albifrons) at Poyang Lake, PR China.</title>
        <authorList>
            <person name="Liu Q."/>
        </authorList>
    </citation>
    <scope>NUCLEOTIDE SEQUENCE</scope>
    <source>
        <strain evidence="3">JCM 32435</strain>
    </source>
</reference>
<dbReference type="EMBL" id="JAKGSI010000001">
    <property type="protein sequence ID" value="MCF4005578.1"/>
    <property type="molecule type" value="Genomic_DNA"/>
</dbReference>
<evidence type="ECO:0000256" key="1">
    <source>
        <dbReference type="SAM" id="MobiDB-lite"/>
    </source>
</evidence>
<keyword evidence="4" id="KW-1185">Reference proteome</keyword>